<dbReference type="InterPro" id="IPR027417">
    <property type="entry name" value="P-loop_NTPase"/>
</dbReference>
<dbReference type="InterPro" id="IPR000212">
    <property type="entry name" value="DNA_helicase_UvrD/REP"/>
</dbReference>
<dbReference type="CDD" id="cd17932">
    <property type="entry name" value="DEXQc_UvrD"/>
    <property type="match status" value="1"/>
</dbReference>
<keyword evidence="16" id="KW-1185">Reference proteome</keyword>
<dbReference type="GO" id="GO:0043138">
    <property type="term" value="F:3'-5' DNA helicase activity"/>
    <property type="evidence" value="ECO:0007669"/>
    <property type="project" value="UniProtKB-EC"/>
</dbReference>
<evidence type="ECO:0000259" key="14">
    <source>
        <dbReference type="PROSITE" id="PS51217"/>
    </source>
</evidence>
<evidence type="ECO:0000256" key="9">
    <source>
        <dbReference type="ARBA" id="ARBA00034808"/>
    </source>
</evidence>
<comment type="catalytic activity">
    <reaction evidence="8">
        <text>Couples ATP hydrolysis with the unwinding of duplex DNA by translocating in the 3'-5' direction.</text>
        <dbReference type="EC" id="5.6.2.4"/>
    </reaction>
</comment>
<keyword evidence="5 11" id="KW-0067">ATP-binding</keyword>
<dbReference type="Gene3D" id="3.40.50.300">
    <property type="entry name" value="P-loop containing nucleotide triphosphate hydrolases"/>
    <property type="match status" value="2"/>
</dbReference>
<comment type="similarity">
    <text evidence="1">Belongs to the helicase family. UvrD subfamily.</text>
</comment>
<keyword evidence="6" id="KW-0238">DNA-binding</keyword>
<dbReference type="GO" id="GO:0016787">
    <property type="term" value="F:hydrolase activity"/>
    <property type="evidence" value="ECO:0007669"/>
    <property type="project" value="UniProtKB-UniRule"/>
</dbReference>
<dbReference type="SUPFAM" id="SSF89550">
    <property type="entry name" value="PHP domain-like"/>
    <property type="match status" value="1"/>
</dbReference>
<evidence type="ECO:0000256" key="7">
    <source>
        <dbReference type="ARBA" id="ARBA00023235"/>
    </source>
</evidence>
<dbReference type="Pfam" id="PF00580">
    <property type="entry name" value="UvrD-helicase"/>
    <property type="match status" value="1"/>
</dbReference>
<dbReference type="Gene3D" id="1.10.486.10">
    <property type="entry name" value="PCRA, domain 4"/>
    <property type="match status" value="1"/>
</dbReference>
<keyword evidence="7" id="KW-0413">Isomerase</keyword>
<evidence type="ECO:0000256" key="12">
    <source>
        <dbReference type="SAM" id="MobiDB-lite"/>
    </source>
</evidence>
<dbReference type="PANTHER" id="PTHR11070:SF2">
    <property type="entry name" value="ATP-DEPENDENT DNA HELICASE SRS2"/>
    <property type="match status" value="1"/>
</dbReference>
<gene>
    <name evidence="15" type="primary">pcrA_3</name>
    <name evidence="15" type="ORF">MOST_22510</name>
</gene>
<evidence type="ECO:0000256" key="8">
    <source>
        <dbReference type="ARBA" id="ARBA00034617"/>
    </source>
</evidence>
<organism evidence="15 16">
    <name type="scientific">Neomoorella stamsii</name>
    <dbReference type="NCBI Taxonomy" id="1266720"/>
    <lineage>
        <taxon>Bacteria</taxon>
        <taxon>Bacillati</taxon>
        <taxon>Bacillota</taxon>
        <taxon>Clostridia</taxon>
        <taxon>Neomoorellales</taxon>
        <taxon>Neomoorellaceae</taxon>
        <taxon>Neomoorella</taxon>
    </lineage>
</organism>
<accession>A0A9X7J2X6</accession>
<keyword evidence="2 11" id="KW-0547">Nucleotide-binding</keyword>
<dbReference type="EMBL" id="PVXL01000050">
    <property type="protein sequence ID" value="PRR71686.1"/>
    <property type="molecule type" value="Genomic_DNA"/>
</dbReference>
<reference evidence="15 16" key="1">
    <citation type="submission" date="2018-03" db="EMBL/GenBank/DDBJ databases">
        <title>Genome sequence of Moorella stamsii DSM 26217.</title>
        <authorList>
            <person name="Poehlein A."/>
            <person name="Daniel R."/>
        </authorList>
    </citation>
    <scope>NUCLEOTIDE SEQUENCE [LARGE SCALE GENOMIC DNA]</scope>
    <source>
        <strain evidence="16">DSM 26217</strain>
    </source>
</reference>
<dbReference type="RefSeq" id="WP_054936164.1">
    <property type="nucleotide sequence ID" value="NZ_PVXL01000050.1"/>
</dbReference>
<evidence type="ECO:0000313" key="16">
    <source>
        <dbReference type="Proteomes" id="UP000239430"/>
    </source>
</evidence>
<dbReference type="EC" id="5.6.2.4" evidence="9"/>
<dbReference type="InterPro" id="IPR014017">
    <property type="entry name" value="DNA_helicase_UvrD-like_C"/>
</dbReference>
<dbReference type="CDD" id="cd18807">
    <property type="entry name" value="SF1_C_UvrD"/>
    <property type="match status" value="1"/>
</dbReference>
<sequence length="1236" mass="135751">MLPFIADFHIHSCYSRATSKDASPENFYRWALYKGVTLVGSGDFTHPAWREELRDRLEPAEDGLYRLKEEFCRAVEEDTAAGMPEAWFKGGDPLRGIFRGGSSYVPSGLDGRPLVRFIISGEISTIYKKDGRTRKVHHLILLPDLEAAEALSRRLEGIGNLHSDGRPILGLDSRQLLEMTLEACPEAIFIPAHIWTPHFSLFGANSGFDSIEECFEDLADYIYAVETGLSSDPPMNWRLSALDRLTLVSNSDAHSPRHLAREANIFNTELSYPAIRRALQEREAAGFLGTLEFFPEEGKYHYDGHRACNICWPPARTRAAGGVCPVCGRKVTVGVLHRVEILADREEGVRPEGARPYESLVPLPEVLASALGTGTASKKVAALYFDLLHRLGPELVVLREAPLEAIARVAGSPVAEAVRRMRAGEVERQPGFDGEYGRILLLRPEEREYFVGQASLFGEAEEIAAAAATSTCQASTAGKKTKPGKAVKENATVKGSDAAAQARWPADTEGLAVPAGGGVTPSIAEDPSQPAGPAGEEPVLVETAAGPGVPLAGLNEEQRLAVTATEGPVIVLAGPGTGKTLSLVHRLAYLIGMRGIAPNQITAVTFTNKAAAEIRQRVVELLGEAGGIEDLTIGTFHSICLDLLRCWPGQNRAMAFTFAGREQPTVLDESDARSILAEILQESGRGGSRQAPKLQRQISLLKSRGLLPSSPWVPEDLRPVYSAYQERLAEYGVMDYDDLLLLAVELLDGWMAAGEDTPEVKRLLARFTHLLVDEFQDVNPVQYRLIRLWSGDGGNLFVIGDPDQAIYGFRGASNRFFRQLQEDFPAARVFRLTRNYRSTPTILRAAAAVIAHNPHPGLKLPGDKVLVAAKEEGPPILHLEVPGEMAEGIAIVREIGRLVGGTTMLQAHGQGGTAPMEVPRGMAGEALGFADIAVLVRTGRQLETLEECFLKEGIPYRLVGRESFLEDRPVREALAFCWCLVNPEDDFHIYRCLGAGPFSQDKRDIALVREIARQMHCPAWQAIERLTAGEVSPGAAVRKGLQAFRNAVATWRTIMRQEPPERLLARWMEEYNLQGVENMNRLLRVAARFNDLHAFLRGVVLAGEADHERWGSNVTSPEAVSLMTLHAAKGLEFPVVFIAGVEEGLLPLKEREASTLADSDLAEERRLFYVGLTRARDILILVSSRSRTIAGRKVPFRPSPFLLEIPPECLEKKFWPGRTKGRQGTDDGKYKQLRLF</sequence>
<dbReference type="InterPro" id="IPR014016">
    <property type="entry name" value="UvrD-like_ATP-bd"/>
</dbReference>
<dbReference type="Proteomes" id="UP000239430">
    <property type="component" value="Unassembled WGS sequence"/>
</dbReference>
<dbReference type="AlphaFoldDB" id="A0A9X7J2X6"/>
<comment type="catalytic activity">
    <reaction evidence="10">
        <text>ATP + H2O = ADP + phosphate + H(+)</text>
        <dbReference type="Rhea" id="RHEA:13065"/>
        <dbReference type="ChEBI" id="CHEBI:15377"/>
        <dbReference type="ChEBI" id="CHEBI:15378"/>
        <dbReference type="ChEBI" id="CHEBI:30616"/>
        <dbReference type="ChEBI" id="CHEBI:43474"/>
        <dbReference type="ChEBI" id="CHEBI:456216"/>
        <dbReference type="EC" id="5.6.2.4"/>
    </reaction>
</comment>
<proteinExistence type="inferred from homology"/>
<dbReference type="PROSITE" id="PS51198">
    <property type="entry name" value="UVRD_HELICASE_ATP_BIND"/>
    <property type="match status" value="1"/>
</dbReference>
<feature type="domain" description="UvrD-like helicase C-terminal" evidence="14">
    <location>
        <begin position="840"/>
        <end position="1130"/>
    </location>
</feature>
<dbReference type="Pfam" id="PF13361">
    <property type="entry name" value="UvrD_C"/>
    <property type="match status" value="1"/>
</dbReference>
<dbReference type="GO" id="GO:0000725">
    <property type="term" value="P:recombinational repair"/>
    <property type="evidence" value="ECO:0007669"/>
    <property type="project" value="TreeGrafter"/>
</dbReference>
<comment type="caution">
    <text evidence="15">The sequence shown here is derived from an EMBL/GenBank/DDBJ whole genome shotgun (WGS) entry which is preliminary data.</text>
</comment>
<keyword evidence="3 11" id="KW-0378">Hydrolase</keyword>
<dbReference type="PROSITE" id="PS51217">
    <property type="entry name" value="UVRD_HELICASE_CTER"/>
    <property type="match status" value="1"/>
</dbReference>
<dbReference type="SMR" id="A0A9X7J2X6"/>
<protein>
    <recommendedName>
        <fullName evidence="9">DNA 3'-5' helicase</fullName>
        <ecNumber evidence="9">5.6.2.4</ecNumber>
    </recommendedName>
</protein>
<feature type="region of interest" description="Disordered" evidence="12">
    <location>
        <begin position="474"/>
        <end position="504"/>
    </location>
</feature>
<evidence type="ECO:0000259" key="13">
    <source>
        <dbReference type="PROSITE" id="PS51198"/>
    </source>
</evidence>
<dbReference type="GO" id="GO:0005524">
    <property type="term" value="F:ATP binding"/>
    <property type="evidence" value="ECO:0007669"/>
    <property type="project" value="UniProtKB-UniRule"/>
</dbReference>
<keyword evidence="4 11" id="KW-0347">Helicase</keyword>
<evidence type="ECO:0000256" key="4">
    <source>
        <dbReference type="ARBA" id="ARBA00022806"/>
    </source>
</evidence>
<dbReference type="PANTHER" id="PTHR11070">
    <property type="entry name" value="UVRD / RECB / PCRA DNA HELICASE FAMILY MEMBER"/>
    <property type="match status" value="1"/>
</dbReference>
<evidence type="ECO:0000256" key="5">
    <source>
        <dbReference type="ARBA" id="ARBA00022840"/>
    </source>
</evidence>
<feature type="binding site" evidence="11">
    <location>
        <begin position="573"/>
        <end position="580"/>
    </location>
    <ligand>
        <name>ATP</name>
        <dbReference type="ChEBI" id="CHEBI:30616"/>
    </ligand>
</feature>
<evidence type="ECO:0000256" key="10">
    <source>
        <dbReference type="ARBA" id="ARBA00048988"/>
    </source>
</evidence>
<dbReference type="Gene3D" id="3.20.20.140">
    <property type="entry name" value="Metal-dependent hydrolases"/>
    <property type="match status" value="1"/>
</dbReference>
<evidence type="ECO:0000313" key="15">
    <source>
        <dbReference type="EMBL" id="PRR71686.1"/>
    </source>
</evidence>
<dbReference type="Gene3D" id="1.10.10.160">
    <property type="match status" value="1"/>
</dbReference>
<dbReference type="GO" id="GO:0003677">
    <property type="term" value="F:DNA binding"/>
    <property type="evidence" value="ECO:0007669"/>
    <property type="project" value="UniProtKB-KW"/>
</dbReference>
<evidence type="ECO:0000256" key="1">
    <source>
        <dbReference type="ARBA" id="ARBA00009922"/>
    </source>
</evidence>
<dbReference type="InterPro" id="IPR016195">
    <property type="entry name" value="Pol/histidinol_Pase-like"/>
</dbReference>
<dbReference type="CDD" id="cd19067">
    <property type="entry name" value="PfuEndoQ-like"/>
    <property type="match status" value="1"/>
</dbReference>
<dbReference type="SUPFAM" id="SSF52540">
    <property type="entry name" value="P-loop containing nucleoside triphosphate hydrolases"/>
    <property type="match status" value="1"/>
</dbReference>
<name>A0A9X7J2X6_9FIRM</name>
<evidence type="ECO:0000256" key="2">
    <source>
        <dbReference type="ARBA" id="ARBA00022741"/>
    </source>
</evidence>
<evidence type="ECO:0000256" key="6">
    <source>
        <dbReference type="ARBA" id="ARBA00023125"/>
    </source>
</evidence>
<dbReference type="InterPro" id="IPR013986">
    <property type="entry name" value="DExx_box_DNA_helicase_dom_sf"/>
</dbReference>
<feature type="domain" description="UvrD-like helicase ATP-binding" evidence="13">
    <location>
        <begin position="552"/>
        <end position="839"/>
    </location>
</feature>
<evidence type="ECO:0000256" key="11">
    <source>
        <dbReference type="PROSITE-ProRule" id="PRU00560"/>
    </source>
</evidence>
<evidence type="ECO:0000256" key="3">
    <source>
        <dbReference type="ARBA" id="ARBA00022801"/>
    </source>
</evidence>